<keyword evidence="2" id="KW-1185">Reference proteome</keyword>
<dbReference type="Pfam" id="PF11348">
    <property type="entry name" value="DUF3150"/>
    <property type="match status" value="1"/>
</dbReference>
<name>A0A1I4A0K3_9BACT</name>
<protein>
    <submittedName>
        <fullName evidence="1">Uncharacterized protein</fullName>
    </submittedName>
</protein>
<dbReference type="InterPro" id="IPR021496">
    <property type="entry name" value="DUF3150"/>
</dbReference>
<reference evidence="2" key="1">
    <citation type="submission" date="2016-10" db="EMBL/GenBank/DDBJ databases">
        <authorList>
            <person name="Varghese N."/>
            <person name="Submissions S."/>
        </authorList>
    </citation>
    <scope>NUCLEOTIDE SEQUENCE [LARGE SCALE GENOMIC DNA]</scope>
    <source>
        <strain evidence="2">DSM 5918</strain>
    </source>
</reference>
<proteinExistence type="predicted"/>
<dbReference type="STRING" id="52560.SAMN04488082_12822"/>
<evidence type="ECO:0000313" key="2">
    <source>
        <dbReference type="Proteomes" id="UP000198635"/>
    </source>
</evidence>
<accession>A0A1I4A0K3</accession>
<gene>
    <name evidence="1" type="ORF">SAMN04488082_12822</name>
</gene>
<dbReference type="OrthoDB" id="5423044at2"/>
<dbReference type="EMBL" id="FORX01000028">
    <property type="protein sequence ID" value="SFK49309.1"/>
    <property type="molecule type" value="Genomic_DNA"/>
</dbReference>
<evidence type="ECO:0000313" key="1">
    <source>
        <dbReference type="EMBL" id="SFK49309.1"/>
    </source>
</evidence>
<organism evidence="1 2">
    <name type="scientific">Desulfomicrobium apsheronum</name>
    <dbReference type="NCBI Taxonomy" id="52560"/>
    <lineage>
        <taxon>Bacteria</taxon>
        <taxon>Pseudomonadati</taxon>
        <taxon>Thermodesulfobacteriota</taxon>
        <taxon>Desulfovibrionia</taxon>
        <taxon>Desulfovibrionales</taxon>
        <taxon>Desulfomicrobiaceae</taxon>
        <taxon>Desulfomicrobium</taxon>
    </lineage>
</organism>
<dbReference type="AlphaFoldDB" id="A0A1I4A0K3"/>
<sequence length="313" mass="36670">MENIFRQSCLLQLKTSCWTGSKALEPTALERLGDSDWLRGKKHLVDPEHLGPIKTVTQKARKFLSKNALPFPLASLTLVPKDSIHFVEENLQEFEREYWESVSAFTSQYEQAREDAKTILGHLFRDTDYPVNIRDKFRFEWRYVILDIPNEASVLPPEIYEREKEKFQYLMEETRETALLALREEFAEIIGHMVDRLSNGEDGKPKILRSSMIDNLTEFFATFEERNLFNDDELREMIENAKEIVNDIRSPYALKYNDALRQRVAEDMARLKAVVDDSIEELPRRRIRMEDHNIPLSDNFSPRNIRGEVQVAA</sequence>
<dbReference type="Proteomes" id="UP000198635">
    <property type="component" value="Unassembled WGS sequence"/>
</dbReference>
<dbReference type="RefSeq" id="WP_092379355.1">
    <property type="nucleotide sequence ID" value="NZ_FORX01000028.1"/>
</dbReference>